<gene>
    <name evidence="3" type="ORF">RMN56_24275</name>
</gene>
<keyword evidence="2" id="KW-0472">Membrane</keyword>
<dbReference type="Pfam" id="PF20554">
    <property type="entry name" value="DUF6766"/>
    <property type="match status" value="1"/>
</dbReference>
<feature type="region of interest" description="Disordered" evidence="1">
    <location>
        <begin position="1"/>
        <end position="32"/>
    </location>
</feature>
<name>A0ABY9ZSF6_9ACTN</name>
<evidence type="ECO:0000313" key="4">
    <source>
        <dbReference type="Proteomes" id="UP001303001"/>
    </source>
</evidence>
<dbReference type="RefSeq" id="WP_313719848.1">
    <property type="nucleotide sequence ID" value="NZ_CP134876.1"/>
</dbReference>
<accession>A0ABY9ZSF6</accession>
<feature type="transmembrane region" description="Helical" evidence="2">
    <location>
        <begin position="41"/>
        <end position="62"/>
    </location>
</feature>
<proteinExistence type="predicted"/>
<dbReference type="InterPro" id="IPR046657">
    <property type="entry name" value="DUF6766"/>
</dbReference>
<keyword evidence="4" id="KW-1185">Reference proteome</keyword>
<feature type="transmembrane region" description="Helical" evidence="2">
    <location>
        <begin position="99"/>
        <end position="116"/>
    </location>
</feature>
<organism evidence="3 4">
    <name type="scientific">Micromonospora halotolerans</name>
    <dbReference type="NCBI Taxonomy" id="709879"/>
    <lineage>
        <taxon>Bacteria</taxon>
        <taxon>Bacillati</taxon>
        <taxon>Actinomycetota</taxon>
        <taxon>Actinomycetes</taxon>
        <taxon>Micromonosporales</taxon>
        <taxon>Micromonosporaceae</taxon>
        <taxon>Micromonospora</taxon>
    </lineage>
</organism>
<feature type="compositionally biased region" description="Low complexity" evidence="1">
    <location>
        <begin position="1"/>
        <end position="20"/>
    </location>
</feature>
<evidence type="ECO:0000256" key="2">
    <source>
        <dbReference type="SAM" id="Phobius"/>
    </source>
</evidence>
<evidence type="ECO:0000313" key="3">
    <source>
        <dbReference type="EMBL" id="WNM38229.1"/>
    </source>
</evidence>
<keyword evidence="2" id="KW-1133">Transmembrane helix</keyword>
<reference evidence="3 4" key="1">
    <citation type="submission" date="2023-09" db="EMBL/GenBank/DDBJ databases">
        <title>Micromonospora halotolerans DSM 45598 genome sequence.</title>
        <authorList>
            <person name="Mo P."/>
        </authorList>
    </citation>
    <scope>NUCLEOTIDE SEQUENCE [LARGE SCALE GENOMIC DNA]</scope>
    <source>
        <strain evidence="3 4">DSM 45598</strain>
    </source>
</reference>
<protein>
    <submittedName>
        <fullName evidence="3">DUF6766 family protein</fullName>
    </submittedName>
</protein>
<keyword evidence="2" id="KW-0812">Transmembrane</keyword>
<dbReference type="EMBL" id="CP134876">
    <property type="protein sequence ID" value="WNM38229.1"/>
    <property type="molecule type" value="Genomic_DNA"/>
</dbReference>
<dbReference type="Proteomes" id="UP001303001">
    <property type="component" value="Chromosome"/>
</dbReference>
<evidence type="ECO:0000256" key="1">
    <source>
        <dbReference type="SAM" id="MobiDB-lite"/>
    </source>
</evidence>
<sequence length="145" mass="16097">MAGGNSTAGTRSARSRAASNGGSGGRRPDGPPFRKPGWSKAYSFALVTGALFLFSWLGQFLFQMAVESNEASQHGQSFAWSEFLPQFFASTFENWQSEFLQLIWQAAGLAIFYYWGSSQSRESDDRMEAKLDALLRERGLDPDHP</sequence>